<evidence type="ECO:0000313" key="4">
    <source>
        <dbReference type="Proteomes" id="UP000029052"/>
    </source>
</evidence>
<feature type="transmembrane region" description="Helical" evidence="1">
    <location>
        <begin position="149"/>
        <end position="169"/>
    </location>
</feature>
<keyword evidence="4" id="KW-1185">Reference proteome</keyword>
<accession>A0A087B837</accession>
<evidence type="ECO:0000313" key="3">
    <source>
        <dbReference type="EMBL" id="KFI67187.1"/>
    </source>
</evidence>
<name>A0A087B837_9BIFI</name>
<dbReference type="InterPro" id="IPR002656">
    <property type="entry name" value="Acyl_transf_3_dom"/>
</dbReference>
<dbReference type="Pfam" id="PF01757">
    <property type="entry name" value="Acyl_transf_3"/>
    <property type="match status" value="1"/>
</dbReference>
<reference evidence="3 4" key="1">
    <citation type="submission" date="2014-03" db="EMBL/GenBank/DDBJ databases">
        <title>Genomics of Bifidobacteria.</title>
        <authorList>
            <person name="Ventura M."/>
            <person name="Milani C."/>
            <person name="Lugli G.A."/>
        </authorList>
    </citation>
    <scope>NUCLEOTIDE SEQUENCE [LARGE SCALE GENOMIC DNA]</scope>
    <source>
        <strain evidence="3 4">LMG 11591</strain>
    </source>
</reference>
<dbReference type="PANTHER" id="PTHR37312">
    <property type="entry name" value="MEMBRANE-BOUND ACYLTRANSFERASE YKRP-RELATED"/>
    <property type="match status" value="1"/>
</dbReference>
<dbReference type="eggNOG" id="COG3594">
    <property type="taxonomic scope" value="Bacteria"/>
</dbReference>
<feature type="transmembrane region" description="Helical" evidence="1">
    <location>
        <begin position="7"/>
        <end position="26"/>
    </location>
</feature>
<sequence>MRQRIRFFDIAKGIGIICVVLGHSAMEAVMTSPTALANALMTFCFSFHMPLFFLLAGYFMHPERKFQWRKEARQLVYTYILTALVVIVGATLVAVCLRYNVWATLRSWIEAAWYGSGDISDKTIWQVSGRIGAIWFLLAMFWARMFMHLFARLPWTPVWVAASFIAGYFLSRYVWLPWSLQSGMCAVAFVYLGYLARECNVLEIVRKYPWIWAVAAAIWAASMYWFTGFSMAMNQYGLRPSLAVAGSIAGTLCIVGISQWLDHVPYAGTALSKAGVASLAILCAHLVDEDVLPWMSMLRRLQPYVGDVSLVFISFGIHMVIGLAGAWLLYYIPKINTWFYPVLAKKTAIAKEEKK</sequence>
<organism evidence="3 4">
    <name type="scientific">Bifidobacterium magnum</name>
    <dbReference type="NCBI Taxonomy" id="1692"/>
    <lineage>
        <taxon>Bacteria</taxon>
        <taxon>Bacillati</taxon>
        <taxon>Actinomycetota</taxon>
        <taxon>Actinomycetes</taxon>
        <taxon>Bifidobacteriales</taxon>
        <taxon>Bifidobacteriaceae</taxon>
        <taxon>Bifidobacterium</taxon>
    </lineage>
</organism>
<feature type="domain" description="Acyltransferase 3" evidence="2">
    <location>
        <begin position="6"/>
        <end position="330"/>
    </location>
</feature>
<feature type="transmembrane region" description="Helical" evidence="1">
    <location>
        <begin position="79"/>
        <end position="103"/>
    </location>
</feature>
<gene>
    <name evidence="3" type="ORF">BMAGN_1403</name>
</gene>
<dbReference type="AlphaFoldDB" id="A0A087B837"/>
<proteinExistence type="predicted"/>
<feature type="transmembrane region" description="Helical" evidence="1">
    <location>
        <begin position="208"/>
        <end position="226"/>
    </location>
</feature>
<feature type="transmembrane region" description="Helical" evidence="1">
    <location>
        <begin position="308"/>
        <end position="330"/>
    </location>
</feature>
<evidence type="ECO:0000259" key="2">
    <source>
        <dbReference type="Pfam" id="PF01757"/>
    </source>
</evidence>
<feature type="transmembrane region" description="Helical" evidence="1">
    <location>
        <begin position="38"/>
        <end position="59"/>
    </location>
</feature>
<feature type="transmembrane region" description="Helical" evidence="1">
    <location>
        <begin position="238"/>
        <end position="258"/>
    </location>
</feature>
<feature type="transmembrane region" description="Helical" evidence="1">
    <location>
        <begin position="270"/>
        <end position="288"/>
    </location>
</feature>
<dbReference type="InterPro" id="IPR052734">
    <property type="entry name" value="Nod_factor_acetyltransferase"/>
</dbReference>
<dbReference type="RefSeq" id="WP_022860177.1">
    <property type="nucleotide sequence ID" value="NZ_JGZB01000011.1"/>
</dbReference>
<dbReference type="Proteomes" id="UP000029052">
    <property type="component" value="Unassembled WGS sequence"/>
</dbReference>
<protein>
    <submittedName>
        <fullName evidence="3">O-acetyltransferase</fullName>
    </submittedName>
</protein>
<comment type="caution">
    <text evidence="3">The sequence shown here is derived from an EMBL/GenBank/DDBJ whole genome shotgun (WGS) entry which is preliminary data.</text>
</comment>
<keyword evidence="1" id="KW-0812">Transmembrane</keyword>
<dbReference type="PANTHER" id="PTHR37312:SF1">
    <property type="entry name" value="MEMBRANE-BOUND ACYLTRANSFERASE YKRP-RELATED"/>
    <property type="match status" value="1"/>
</dbReference>
<keyword evidence="1" id="KW-1133">Transmembrane helix</keyword>
<feature type="transmembrane region" description="Helical" evidence="1">
    <location>
        <begin position="123"/>
        <end position="142"/>
    </location>
</feature>
<dbReference type="GO" id="GO:0016747">
    <property type="term" value="F:acyltransferase activity, transferring groups other than amino-acyl groups"/>
    <property type="evidence" value="ECO:0007669"/>
    <property type="project" value="InterPro"/>
</dbReference>
<dbReference type="STRING" id="1692.BMAGN_1403"/>
<keyword evidence="3" id="KW-0808">Transferase</keyword>
<dbReference type="EMBL" id="JGZB01000011">
    <property type="protein sequence ID" value="KFI67187.1"/>
    <property type="molecule type" value="Genomic_DNA"/>
</dbReference>
<keyword evidence="1" id="KW-0472">Membrane</keyword>
<evidence type="ECO:0000256" key="1">
    <source>
        <dbReference type="SAM" id="Phobius"/>
    </source>
</evidence>
<feature type="transmembrane region" description="Helical" evidence="1">
    <location>
        <begin position="175"/>
        <end position="196"/>
    </location>
</feature>